<name>A0A6C0F453_9ZZZZ</name>
<accession>A0A6C0F453</accession>
<sequence>MDFIIYTKKGMSELTILECPHPDCKQTIEVVEMNCRIFRCGVFKHDFKQIDPHLPKAQCDKLVADGVIYGCGRPFQIVLDASGCNQVIICGYI</sequence>
<dbReference type="AlphaFoldDB" id="A0A6C0F453"/>
<organism evidence="1">
    <name type="scientific">viral metagenome</name>
    <dbReference type="NCBI Taxonomy" id="1070528"/>
    <lineage>
        <taxon>unclassified sequences</taxon>
        <taxon>metagenomes</taxon>
        <taxon>organismal metagenomes</taxon>
    </lineage>
</organism>
<reference evidence="1" key="1">
    <citation type="journal article" date="2020" name="Nature">
        <title>Giant virus diversity and host interactions through global metagenomics.</title>
        <authorList>
            <person name="Schulz F."/>
            <person name="Roux S."/>
            <person name="Paez-Espino D."/>
            <person name="Jungbluth S."/>
            <person name="Walsh D.A."/>
            <person name="Denef V.J."/>
            <person name="McMahon K.D."/>
            <person name="Konstantinidis K.T."/>
            <person name="Eloe-Fadrosh E.A."/>
            <person name="Kyrpides N.C."/>
            <person name="Woyke T."/>
        </authorList>
    </citation>
    <scope>NUCLEOTIDE SEQUENCE</scope>
    <source>
        <strain evidence="1">GVMAG-M-3300009180-1</strain>
    </source>
</reference>
<dbReference type="EMBL" id="MN739018">
    <property type="protein sequence ID" value="QHT35339.1"/>
    <property type="molecule type" value="Genomic_DNA"/>
</dbReference>
<protein>
    <submittedName>
        <fullName evidence="1">Uncharacterized protein</fullName>
    </submittedName>
</protein>
<proteinExistence type="predicted"/>
<evidence type="ECO:0000313" key="1">
    <source>
        <dbReference type="EMBL" id="QHT35339.1"/>
    </source>
</evidence>